<dbReference type="Pfam" id="PF02096">
    <property type="entry name" value="60KD_IMP"/>
    <property type="match status" value="1"/>
</dbReference>
<dbReference type="eggNOG" id="COG0706">
    <property type="taxonomic scope" value="Bacteria"/>
</dbReference>
<name>U2KC08_9FIRM</name>
<comment type="subcellular location">
    <subcellularLocation>
        <location evidence="1">Cell membrane</location>
        <topology evidence="1">Multi-pass membrane protein</topology>
    </subcellularLocation>
    <subcellularLocation>
        <location evidence="9">Membrane</location>
        <topology evidence="9">Multi-pass membrane protein</topology>
    </subcellularLocation>
</comment>
<comment type="similarity">
    <text evidence="9">Belongs to the OXA1/ALB3/YidC family.</text>
</comment>
<keyword evidence="2" id="KW-0813">Transport</keyword>
<dbReference type="EMBL" id="AWVF01000190">
    <property type="protein sequence ID" value="ERJ96031.1"/>
    <property type="molecule type" value="Genomic_DNA"/>
</dbReference>
<evidence type="ECO:0000256" key="8">
    <source>
        <dbReference type="ARBA" id="ARBA00023186"/>
    </source>
</evidence>
<dbReference type="GO" id="GO:0051205">
    <property type="term" value="P:protein insertion into membrane"/>
    <property type="evidence" value="ECO:0007669"/>
    <property type="project" value="TreeGrafter"/>
</dbReference>
<dbReference type="NCBIfam" id="TIGR03592">
    <property type="entry name" value="yidC_oxa1_cterm"/>
    <property type="match status" value="1"/>
</dbReference>
<evidence type="ECO:0000313" key="12">
    <source>
        <dbReference type="EMBL" id="ERJ96031.1"/>
    </source>
</evidence>
<organism evidence="12 13">
    <name type="scientific">Ruminococcus callidus ATCC 27760</name>
    <dbReference type="NCBI Taxonomy" id="411473"/>
    <lineage>
        <taxon>Bacteria</taxon>
        <taxon>Bacillati</taxon>
        <taxon>Bacillota</taxon>
        <taxon>Clostridia</taxon>
        <taxon>Eubacteriales</taxon>
        <taxon>Oscillospiraceae</taxon>
        <taxon>Ruminococcus</taxon>
    </lineage>
</organism>
<dbReference type="PANTHER" id="PTHR12428:SF65">
    <property type="entry name" value="CYTOCHROME C OXIDASE ASSEMBLY PROTEIN COX18, MITOCHONDRIAL"/>
    <property type="match status" value="1"/>
</dbReference>
<dbReference type="STRING" id="411473.RUMCAL_01564"/>
<keyword evidence="7 10" id="KW-0472">Membrane</keyword>
<evidence type="ECO:0000256" key="10">
    <source>
        <dbReference type="SAM" id="Phobius"/>
    </source>
</evidence>
<feature type="transmembrane region" description="Helical" evidence="10">
    <location>
        <begin position="207"/>
        <end position="230"/>
    </location>
</feature>
<dbReference type="GO" id="GO:0032977">
    <property type="term" value="F:membrane insertase activity"/>
    <property type="evidence" value="ECO:0007669"/>
    <property type="project" value="InterPro"/>
</dbReference>
<evidence type="ECO:0000256" key="3">
    <source>
        <dbReference type="ARBA" id="ARBA00022475"/>
    </source>
</evidence>
<evidence type="ECO:0000313" key="13">
    <source>
        <dbReference type="Proteomes" id="UP000016662"/>
    </source>
</evidence>
<dbReference type="GO" id="GO:0015031">
    <property type="term" value="P:protein transport"/>
    <property type="evidence" value="ECO:0007669"/>
    <property type="project" value="UniProtKB-KW"/>
</dbReference>
<evidence type="ECO:0000259" key="11">
    <source>
        <dbReference type="Pfam" id="PF02096"/>
    </source>
</evidence>
<dbReference type="PATRIC" id="fig|411473.3.peg.1274"/>
<gene>
    <name evidence="12" type="ORF">RUMCAL_01564</name>
</gene>
<keyword evidence="5" id="KW-0653">Protein transport</keyword>
<dbReference type="RefSeq" id="WP_021683035.1">
    <property type="nucleotide sequence ID" value="NZ_KI260453.1"/>
</dbReference>
<evidence type="ECO:0000256" key="1">
    <source>
        <dbReference type="ARBA" id="ARBA00004651"/>
    </source>
</evidence>
<keyword evidence="4 9" id="KW-0812">Transmembrane</keyword>
<evidence type="ECO:0000256" key="2">
    <source>
        <dbReference type="ARBA" id="ARBA00022448"/>
    </source>
</evidence>
<keyword evidence="6 10" id="KW-1133">Transmembrane helix</keyword>
<keyword evidence="13" id="KW-1185">Reference proteome</keyword>
<dbReference type="OrthoDB" id="9780552at2"/>
<evidence type="ECO:0000256" key="7">
    <source>
        <dbReference type="ARBA" id="ARBA00023136"/>
    </source>
</evidence>
<proteinExistence type="inferred from homology"/>
<dbReference type="InterPro" id="IPR001708">
    <property type="entry name" value="YidC/ALB3/OXA1/COX18"/>
</dbReference>
<dbReference type="Proteomes" id="UP000016662">
    <property type="component" value="Unassembled WGS sequence"/>
</dbReference>
<keyword evidence="3" id="KW-1003">Cell membrane</keyword>
<comment type="caution">
    <text evidence="12">The sequence shown here is derived from an EMBL/GenBank/DDBJ whole genome shotgun (WGS) entry which is preliminary data.</text>
</comment>
<feature type="transmembrane region" description="Helical" evidence="10">
    <location>
        <begin position="27"/>
        <end position="47"/>
    </location>
</feature>
<dbReference type="HOGENOM" id="CLU_036138_0_0_9"/>
<sequence length="384" mass="44352">MSDFLYDLCGKPFGWIMRLIYDLVDNYALAILLFTIFTKLILFPISYKQQKNSAKMQRFNPKLEKLRKKYKDDPKKMQEEQMKLYQEENINPGASCLPMFLQFFILFGILDVVYKPLSFILKMKDSVISSAFEIVRNVNPELAKQGTSLRRELAILSAQHSDASAFQSVLGDNLSAKMTEFYDKFNLFGINLGEVPSWHPDVWNATAIGLFLIPVLSGVLQLALTIYMQIYQKKKNPGMPNMGCMNIMLYAMPIFSVWFAFQVPAGVGFYWVCSSFFSLIQSVGLNCYFTKERIEAICEKENQKNAKKYANGKKSFMQRMMDVQQGNDVMNQREKYVEETKDMSRSELNKYNQQVLKDARKRMAEKYGETYDESDSTEGSGDQK</sequence>
<feature type="transmembrane region" description="Helical" evidence="10">
    <location>
        <begin position="242"/>
        <end position="261"/>
    </location>
</feature>
<dbReference type="AlphaFoldDB" id="U2KC08"/>
<feature type="domain" description="Membrane insertase YidC/Oxa/ALB C-terminal" evidence="11">
    <location>
        <begin position="27"/>
        <end position="283"/>
    </location>
</feature>
<evidence type="ECO:0000256" key="4">
    <source>
        <dbReference type="ARBA" id="ARBA00022692"/>
    </source>
</evidence>
<dbReference type="InterPro" id="IPR028055">
    <property type="entry name" value="YidC/Oxa/ALB_C"/>
</dbReference>
<keyword evidence="8" id="KW-0143">Chaperone</keyword>
<dbReference type="PANTHER" id="PTHR12428">
    <property type="entry name" value="OXA1"/>
    <property type="match status" value="1"/>
</dbReference>
<dbReference type="InterPro" id="IPR047196">
    <property type="entry name" value="YidC_ALB_C"/>
</dbReference>
<evidence type="ECO:0000256" key="5">
    <source>
        <dbReference type="ARBA" id="ARBA00022927"/>
    </source>
</evidence>
<protein>
    <submittedName>
        <fullName evidence="12">Membrane protein insertase, YidC/Oxa1 family</fullName>
    </submittedName>
</protein>
<evidence type="ECO:0000256" key="9">
    <source>
        <dbReference type="RuleBase" id="RU003945"/>
    </source>
</evidence>
<evidence type="ECO:0000256" key="6">
    <source>
        <dbReference type="ARBA" id="ARBA00022989"/>
    </source>
</evidence>
<dbReference type="GO" id="GO:0005886">
    <property type="term" value="C:plasma membrane"/>
    <property type="evidence" value="ECO:0007669"/>
    <property type="project" value="UniProtKB-SubCell"/>
</dbReference>
<reference evidence="12 13" key="1">
    <citation type="submission" date="2013-07" db="EMBL/GenBank/DDBJ databases">
        <authorList>
            <person name="Weinstock G."/>
            <person name="Sodergren E."/>
            <person name="Wylie T."/>
            <person name="Fulton L."/>
            <person name="Fulton R."/>
            <person name="Fronick C."/>
            <person name="O'Laughlin M."/>
            <person name="Godfrey J."/>
            <person name="Miner T."/>
            <person name="Herter B."/>
            <person name="Appelbaum E."/>
            <person name="Cordes M."/>
            <person name="Lek S."/>
            <person name="Wollam A."/>
            <person name="Pepin K.H."/>
            <person name="Palsikar V.B."/>
            <person name="Mitreva M."/>
            <person name="Wilson R.K."/>
        </authorList>
    </citation>
    <scope>NUCLEOTIDE SEQUENCE [LARGE SCALE GENOMIC DNA]</scope>
    <source>
        <strain evidence="12 13">ATCC 27760</strain>
    </source>
</reference>
<feature type="transmembrane region" description="Helical" evidence="10">
    <location>
        <begin position="267"/>
        <end position="289"/>
    </location>
</feature>
<dbReference type="CDD" id="cd20070">
    <property type="entry name" value="5TM_YidC_Alb3"/>
    <property type="match status" value="1"/>
</dbReference>
<feature type="transmembrane region" description="Helical" evidence="10">
    <location>
        <begin position="92"/>
        <end position="114"/>
    </location>
</feature>
<accession>U2KC08</accession>